<accession>A0ABR1KQY9</accession>
<keyword evidence="3" id="KW-1185">Reference proteome</keyword>
<feature type="compositionally biased region" description="Basic and acidic residues" evidence="1">
    <location>
        <begin position="102"/>
        <end position="112"/>
    </location>
</feature>
<protein>
    <submittedName>
        <fullName evidence="2">Uncharacterized protein</fullName>
    </submittedName>
</protein>
<dbReference type="Proteomes" id="UP001363622">
    <property type="component" value="Unassembled WGS sequence"/>
</dbReference>
<dbReference type="PANTHER" id="PTHR38115:SF1">
    <property type="entry name" value="LIPOCALIN-LIKE DOMAIN-CONTAINING PROTEIN"/>
    <property type="match status" value="1"/>
</dbReference>
<feature type="compositionally biased region" description="Acidic residues" evidence="1">
    <location>
        <begin position="1"/>
        <end position="13"/>
    </location>
</feature>
<gene>
    <name evidence="2" type="ORF">IWZ03DRAFT_371756</name>
</gene>
<comment type="caution">
    <text evidence="2">The sequence shown here is derived from an EMBL/GenBank/DDBJ whole genome shotgun (WGS) entry which is preliminary data.</text>
</comment>
<evidence type="ECO:0000313" key="3">
    <source>
        <dbReference type="Proteomes" id="UP001363622"/>
    </source>
</evidence>
<dbReference type="EMBL" id="JBBPHU010000003">
    <property type="protein sequence ID" value="KAK7519953.1"/>
    <property type="molecule type" value="Genomic_DNA"/>
</dbReference>
<feature type="region of interest" description="Disordered" evidence="1">
    <location>
        <begin position="1"/>
        <end position="28"/>
    </location>
</feature>
<sequence>MWGREDDDDDDDNNSNNNNISSSVQYRSPRLFLNHHHDDWTKTTRTPAHFAVSRISSRLLQDFPFRLAPQPTLTPRHRHRRRSLGTFYDLQHVAAILPPRPDLYRRTTHAADGHSQPAASRTTGTPRRSRPSRTTDDDRRQKSLLLYLHTLVSTPDPRSSLHRSHSFPPEDLLYRLKGLEDQPRLATMAAPPEKTLRNLNGAWVMNKTLSGDSDAVMQLQGIGWLIRKTVSFATVTLHVKQYPDAANPSLIHIDIDQSLSPGNIKGTSEERTLDWESSAHVDHVFGSLRGRSRWTTLSKIGDDYVVGEAAGEVEKERDADVRFMREGEWDESVAKNGDEVVESWVESVDKGWMAWQIWGFENVEGVRRYVRHVVVRGKAGKGVKRLRLVYDWVEGSEKLETASA</sequence>
<feature type="compositionally biased region" description="Low complexity" evidence="1">
    <location>
        <begin position="14"/>
        <end position="23"/>
    </location>
</feature>
<organism evidence="2 3">
    <name type="scientific">Phyllosticta citriasiana</name>
    <dbReference type="NCBI Taxonomy" id="595635"/>
    <lineage>
        <taxon>Eukaryota</taxon>
        <taxon>Fungi</taxon>
        <taxon>Dikarya</taxon>
        <taxon>Ascomycota</taxon>
        <taxon>Pezizomycotina</taxon>
        <taxon>Dothideomycetes</taxon>
        <taxon>Dothideomycetes incertae sedis</taxon>
        <taxon>Botryosphaeriales</taxon>
        <taxon>Phyllostictaceae</taxon>
        <taxon>Phyllosticta</taxon>
    </lineage>
</organism>
<dbReference type="PANTHER" id="PTHR38115">
    <property type="entry name" value="LIPOCALIN-LIKE DOMAIN-CONTAINING PROTEIN"/>
    <property type="match status" value="1"/>
</dbReference>
<dbReference type="InterPro" id="IPR053037">
    <property type="entry name" value="Pericyclase_pydY-like"/>
</dbReference>
<evidence type="ECO:0000256" key="1">
    <source>
        <dbReference type="SAM" id="MobiDB-lite"/>
    </source>
</evidence>
<proteinExistence type="predicted"/>
<name>A0ABR1KQY9_9PEZI</name>
<reference evidence="2 3" key="1">
    <citation type="submission" date="2024-04" db="EMBL/GenBank/DDBJ databases">
        <title>Phyllosticta paracitricarpa is synonymous to the EU quarantine fungus P. citricarpa based on phylogenomic analyses.</title>
        <authorList>
            <consortium name="Lawrence Berkeley National Laboratory"/>
            <person name="Van Ingen-Buijs V.A."/>
            <person name="Van Westerhoven A.C."/>
            <person name="Haridas S."/>
            <person name="Skiadas P."/>
            <person name="Martin F."/>
            <person name="Groenewald J.Z."/>
            <person name="Crous P.W."/>
            <person name="Seidl M.F."/>
        </authorList>
    </citation>
    <scope>NUCLEOTIDE SEQUENCE [LARGE SCALE GENOMIC DNA]</scope>
    <source>
        <strain evidence="2 3">CBS 123371</strain>
    </source>
</reference>
<feature type="region of interest" description="Disordered" evidence="1">
    <location>
        <begin position="99"/>
        <end position="139"/>
    </location>
</feature>
<evidence type="ECO:0000313" key="2">
    <source>
        <dbReference type="EMBL" id="KAK7519953.1"/>
    </source>
</evidence>